<dbReference type="InterPro" id="IPR016163">
    <property type="entry name" value="Ald_DH_C"/>
</dbReference>
<dbReference type="PANTHER" id="PTHR43353:SF5">
    <property type="entry name" value="SUCCINATE-SEMIALDEHYDE DEHYDROGENASE, MITOCHONDRIAL"/>
    <property type="match status" value="1"/>
</dbReference>
<dbReference type="GO" id="GO:0005829">
    <property type="term" value="C:cytosol"/>
    <property type="evidence" value="ECO:0007669"/>
    <property type="project" value="TreeGrafter"/>
</dbReference>
<accession>A0A9E5JRH8</accession>
<dbReference type="InterPro" id="IPR016160">
    <property type="entry name" value="Ald_DH_CS_CYS"/>
</dbReference>
<evidence type="ECO:0000313" key="6">
    <source>
        <dbReference type="EMBL" id="NHO64213.1"/>
    </source>
</evidence>
<dbReference type="NCBIfam" id="TIGR01780">
    <property type="entry name" value="SSADH"/>
    <property type="match status" value="1"/>
</dbReference>
<dbReference type="CDD" id="cd07103">
    <property type="entry name" value="ALDH_F5_SSADH_GabD"/>
    <property type="match status" value="1"/>
</dbReference>
<dbReference type="Proteomes" id="UP000787472">
    <property type="component" value="Unassembled WGS sequence"/>
</dbReference>
<dbReference type="PANTHER" id="PTHR43353">
    <property type="entry name" value="SUCCINATE-SEMIALDEHYDE DEHYDROGENASE, MITOCHONDRIAL"/>
    <property type="match status" value="1"/>
</dbReference>
<evidence type="ECO:0000313" key="7">
    <source>
        <dbReference type="Proteomes" id="UP000787472"/>
    </source>
</evidence>
<comment type="similarity">
    <text evidence="1 4">Belongs to the aldehyde dehydrogenase family.</text>
</comment>
<dbReference type="InterPro" id="IPR016161">
    <property type="entry name" value="Ald_DH/histidinol_DH"/>
</dbReference>
<keyword evidence="7" id="KW-1185">Reference proteome</keyword>
<feature type="domain" description="Aldehyde dehydrogenase" evidence="5">
    <location>
        <begin position="24"/>
        <end position="482"/>
    </location>
</feature>
<dbReference type="GO" id="GO:0004777">
    <property type="term" value="F:succinate-semialdehyde dehydrogenase (NAD+) activity"/>
    <property type="evidence" value="ECO:0007669"/>
    <property type="project" value="TreeGrafter"/>
</dbReference>
<dbReference type="Pfam" id="PF00171">
    <property type="entry name" value="Aldedh"/>
    <property type="match status" value="1"/>
</dbReference>
<evidence type="ECO:0000256" key="1">
    <source>
        <dbReference type="ARBA" id="ARBA00009986"/>
    </source>
</evidence>
<gene>
    <name evidence="6" type="ORF">G8770_01470</name>
</gene>
<dbReference type="AlphaFoldDB" id="A0A9E5JRH8"/>
<sequence>MSLLKLNRPDLLARASYVNGQWLAASDGADLIDVLNPATQDVVAQLAAAGVAETRHAIECAEQAMPAWAAKPVKERANILRNWFNLIMANQEDLARILTAEQGKTLAEARGEIAYGANYIEWFAEEAKRIDGDLIPAPSGDKRIMVIKQPVGVVASITPWNFPNAMITRKAAPALAAGCTFVGKPATETPLSALALCVLAQEAGIPPGVFNMVVGPDSRAIGGEMTSNPKVRKVTFTGSTPVGKILMAQCASTVKKTSMELGGNAPFMVFDDADLDAAVEGALASKYRNSGQTCVCTNRLLVQSGVYDAFVEKLHHAVSQFKLGNGTEEGVTHGPMITTKAVNDVQALVDDAIAKGAQPVIGGKPSDLGGYFYEPTILTQATPDMRVFKEEIFGPVAPVFKFDTEAEALAMANDTEFGLAAYFYTRDLGRIFRVGEALEYGIVGINEGIISNEMAPFGGVKESGSGREGSKYGMDDYLEIKYMCLGGLS</sequence>
<dbReference type="Gene3D" id="3.40.309.10">
    <property type="entry name" value="Aldehyde Dehydrogenase, Chain A, domain 2"/>
    <property type="match status" value="1"/>
</dbReference>
<dbReference type="PROSITE" id="PS00070">
    <property type="entry name" value="ALDEHYDE_DEHYDR_CYS"/>
    <property type="match status" value="1"/>
</dbReference>
<dbReference type="InterPro" id="IPR015590">
    <property type="entry name" value="Aldehyde_DH_dom"/>
</dbReference>
<dbReference type="FunFam" id="3.40.309.10:FF:000004">
    <property type="entry name" value="Succinate-semialdehyde dehydrogenase I"/>
    <property type="match status" value="1"/>
</dbReference>
<feature type="active site" evidence="3">
    <location>
        <position position="260"/>
    </location>
</feature>
<evidence type="ECO:0000256" key="2">
    <source>
        <dbReference type="ARBA" id="ARBA00023002"/>
    </source>
</evidence>
<protein>
    <submittedName>
        <fullName evidence="6">NAD-dependent succinate-semialdehyde dehydrogenase</fullName>
    </submittedName>
</protein>
<evidence type="ECO:0000259" key="5">
    <source>
        <dbReference type="Pfam" id="PF00171"/>
    </source>
</evidence>
<dbReference type="EMBL" id="JAAONZ010000001">
    <property type="protein sequence ID" value="NHO64213.1"/>
    <property type="molecule type" value="Genomic_DNA"/>
</dbReference>
<dbReference type="FunFam" id="3.40.605.10:FF:000005">
    <property type="entry name" value="Succinate-semialdehyde dehydrogenase I"/>
    <property type="match status" value="1"/>
</dbReference>
<dbReference type="RefSeq" id="WP_167181018.1">
    <property type="nucleotide sequence ID" value="NZ_JAAONZ010000001.1"/>
</dbReference>
<dbReference type="InterPro" id="IPR010102">
    <property type="entry name" value="Succ_semiAld_DH"/>
</dbReference>
<name>A0A9E5JRH8_9GAMM</name>
<dbReference type="Gene3D" id="3.40.605.10">
    <property type="entry name" value="Aldehyde Dehydrogenase, Chain A, domain 1"/>
    <property type="match status" value="1"/>
</dbReference>
<evidence type="ECO:0000256" key="3">
    <source>
        <dbReference type="PROSITE-ProRule" id="PRU10007"/>
    </source>
</evidence>
<evidence type="ECO:0000256" key="4">
    <source>
        <dbReference type="RuleBase" id="RU003345"/>
    </source>
</evidence>
<dbReference type="SUPFAM" id="SSF53720">
    <property type="entry name" value="ALDH-like"/>
    <property type="match status" value="1"/>
</dbReference>
<proteinExistence type="inferred from homology"/>
<keyword evidence="2 4" id="KW-0560">Oxidoreductase</keyword>
<reference evidence="6" key="1">
    <citation type="submission" date="2020-03" db="EMBL/GenBank/DDBJ databases">
        <authorList>
            <person name="Guo F."/>
        </authorList>
    </citation>
    <scope>NUCLEOTIDE SEQUENCE</scope>
    <source>
        <strain evidence="6">JCM 30134</strain>
    </source>
</reference>
<comment type="caution">
    <text evidence="6">The sequence shown here is derived from an EMBL/GenBank/DDBJ whole genome shotgun (WGS) entry which is preliminary data.</text>
</comment>
<dbReference type="InterPro" id="IPR016162">
    <property type="entry name" value="Ald_DH_N"/>
</dbReference>
<dbReference type="InterPro" id="IPR029510">
    <property type="entry name" value="Ald_DH_CS_GLU"/>
</dbReference>
<dbReference type="InterPro" id="IPR050740">
    <property type="entry name" value="Aldehyde_DH_Superfamily"/>
</dbReference>
<organism evidence="6 7">
    <name type="scientific">Pseudomaricurvus hydrocarbonicus</name>
    <dbReference type="NCBI Taxonomy" id="1470433"/>
    <lineage>
        <taxon>Bacteria</taxon>
        <taxon>Pseudomonadati</taxon>
        <taxon>Pseudomonadota</taxon>
        <taxon>Gammaproteobacteria</taxon>
        <taxon>Cellvibrionales</taxon>
        <taxon>Cellvibrionaceae</taxon>
        <taxon>Pseudomaricurvus</taxon>
    </lineage>
</organism>
<dbReference type="GO" id="GO:0009450">
    <property type="term" value="P:gamma-aminobutyric acid catabolic process"/>
    <property type="evidence" value="ECO:0007669"/>
    <property type="project" value="InterPro"/>
</dbReference>
<dbReference type="PROSITE" id="PS00687">
    <property type="entry name" value="ALDEHYDE_DEHYDR_GLU"/>
    <property type="match status" value="1"/>
</dbReference>